<dbReference type="EMBL" id="UWOC01000134">
    <property type="protein sequence ID" value="VCU08739.1"/>
    <property type="molecule type" value="Genomic_DNA"/>
</dbReference>
<feature type="region of interest" description="Disordered" evidence="1">
    <location>
        <begin position="253"/>
        <end position="273"/>
    </location>
</feature>
<dbReference type="AlphaFoldDB" id="A0A3S4CGQ1"/>
<feature type="region of interest" description="Disordered" evidence="1">
    <location>
        <begin position="16"/>
        <end position="38"/>
    </location>
</feature>
<name>A0A3S4CGQ1_9BRAD</name>
<keyword evidence="3" id="KW-1185">Reference proteome</keyword>
<evidence type="ECO:0000313" key="2">
    <source>
        <dbReference type="EMBL" id="VCU08739.1"/>
    </source>
</evidence>
<organism evidence="2 3">
    <name type="scientific">Rhodoplanes serenus</name>
    <dbReference type="NCBI Taxonomy" id="200615"/>
    <lineage>
        <taxon>Bacteria</taxon>
        <taxon>Pseudomonadati</taxon>
        <taxon>Pseudomonadota</taxon>
        <taxon>Alphaproteobacteria</taxon>
        <taxon>Hyphomicrobiales</taxon>
        <taxon>Nitrobacteraceae</taxon>
        <taxon>Rhodoplanes</taxon>
    </lineage>
</organism>
<dbReference type="Proteomes" id="UP000289200">
    <property type="component" value="Unassembled WGS sequence"/>
</dbReference>
<gene>
    <name evidence="2" type="ORF">RHODGE_RHODGE_01903</name>
</gene>
<feature type="region of interest" description="Disordered" evidence="1">
    <location>
        <begin position="157"/>
        <end position="181"/>
    </location>
</feature>
<accession>A0A3S4CGQ1</accession>
<feature type="region of interest" description="Disordered" evidence="1">
    <location>
        <begin position="105"/>
        <end position="124"/>
    </location>
</feature>
<sequence length="290" mass="31189">MLRQRRHAGDHALAQALGTLAPRHQPVGRTGVEDGPGHDVVGCFRREIAVHIGPAAGAREGDRAGAIAVRQALDRNDGEASGVGMALPRRDHGVVHPAAGARLRLVGGEPTGDADEQRRGHIRRRRIQPSRTCGGGEGGVVHAMPVIVRRRWPPMRAASGPALRSADRPSGAPRPERRLSRRRQVSWLAGRRLRRLPRTNTWFGPQWLRRRLAAHSCGGSSGIATARFRSAVPGIPSCSARRNARHRRTVSMDGHVPASAGTPSVPDLWGGSAGLSIGCRPDTRRGGRDR</sequence>
<reference evidence="3" key="1">
    <citation type="submission" date="2018-10" db="EMBL/GenBank/DDBJ databases">
        <authorList>
            <person name="Peiro R."/>
            <person name="Begona"/>
            <person name="Cbmso G."/>
            <person name="Lopez M."/>
            <person name="Gonzalez S."/>
            <person name="Sacristan E."/>
            <person name="Castillo E."/>
        </authorList>
    </citation>
    <scope>NUCLEOTIDE SEQUENCE [LARGE SCALE GENOMIC DNA]</scope>
</reference>
<comment type="caution">
    <text evidence="2">The sequence shown here is derived from an EMBL/GenBank/DDBJ whole genome shotgun (WGS) entry which is preliminary data.</text>
</comment>
<protein>
    <submittedName>
        <fullName evidence="2">Uncharacterized protein</fullName>
    </submittedName>
</protein>
<proteinExistence type="predicted"/>
<evidence type="ECO:0000313" key="3">
    <source>
        <dbReference type="Proteomes" id="UP000289200"/>
    </source>
</evidence>
<evidence type="ECO:0000256" key="1">
    <source>
        <dbReference type="SAM" id="MobiDB-lite"/>
    </source>
</evidence>